<sequence length="71" mass="6981">MDGGIHLVDRVPVIPKLLVTASSQEMCEIPLPQNQQISPAAAAFVTAASSSAGQLATGGHTVSPGAAAAGD</sequence>
<protein>
    <submittedName>
        <fullName evidence="1">Uncharacterized protein</fullName>
    </submittedName>
</protein>
<name>A0A0A9DEE4_ARUDO</name>
<reference evidence="1" key="1">
    <citation type="submission" date="2014-09" db="EMBL/GenBank/DDBJ databases">
        <authorList>
            <person name="Magalhaes I.L.F."/>
            <person name="Oliveira U."/>
            <person name="Santos F.R."/>
            <person name="Vidigal T.H.D.A."/>
            <person name="Brescovit A.D."/>
            <person name="Santos A.J."/>
        </authorList>
    </citation>
    <scope>NUCLEOTIDE SEQUENCE</scope>
    <source>
        <tissue evidence="1">Shoot tissue taken approximately 20 cm above the soil surface</tissue>
    </source>
</reference>
<dbReference type="EMBL" id="GBRH01212837">
    <property type="protein sequence ID" value="JAD85058.1"/>
    <property type="molecule type" value="Transcribed_RNA"/>
</dbReference>
<reference evidence="1" key="2">
    <citation type="journal article" date="2015" name="Data Brief">
        <title>Shoot transcriptome of the giant reed, Arundo donax.</title>
        <authorList>
            <person name="Barrero R.A."/>
            <person name="Guerrero F.D."/>
            <person name="Moolhuijzen P."/>
            <person name="Goolsby J.A."/>
            <person name="Tidwell J."/>
            <person name="Bellgard S.E."/>
            <person name="Bellgard M.I."/>
        </authorList>
    </citation>
    <scope>NUCLEOTIDE SEQUENCE</scope>
    <source>
        <tissue evidence="1">Shoot tissue taken approximately 20 cm above the soil surface</tissue>
    </source>
</reference>
<organism evidence="1">
    <name type="scientific">Arundo donax</name>
    <name type="common">Giant reed</name>
    <name type="synonym">Donax arundinaceus</name>
    <dbReference type="NCBI Taxonomy" id="35708"/>
    <lineage>
        <taxon>Eukaryota</taxon>
        <taxon>Viridiplantae</taxon>
        <taxon>Streptophyta</taxon>
        <taxon>Embryophyta</taxon>
        <taxon>Tracheophyta</taxon>
        <taxon>Spermatophyta</taxon>
        <taxon>Magnoliopsida</taxon>
        <taxon>Liliopsida</taxon>
        <taxon>Poales</taxon>
        <taxon>Poaceae</taxon>
        <taxon>PACMAD clade</taxon>
        <taxon>Arundinoideae</taxon>
        <taxon>Arundineae</taxon>
        <taxon>Arundo</taxon>
    </lineage>
</organism>
<dbReference type="AlphaFoldDB" id="A0A0A9DEE4"/>
<accession>A0A0A9DEE4</accession>
<proteinExistence type="predicted"/>
<evidence type="ECO:0000313" key="1">
    <source>
        <dbReference type="EMBL" id="JAD85058.1"/>
    </source>
</evidence>